<dbReference type="GO" id="GO:0003964">
    <property type="term" value="F:RNA-directed DNA polymerase activity"/>
    <property type="evidence" value="ECO:0007669"/>
    <property type="project" value="UniProtKB-KW"/>
</dbReference>
<evidence type="ECO:0000313" key="3">
    <source>
        <dbReference type="EMBL" id="GJS64050.1"/>
    </source>
</evidence>
<reference evidence="3" key="1">
    <citation type="journal article" date="2022" name="Int. J. Mol. Sci.">
        <title>Draft Genome of Tanacetum Coccineum: Genomic Comparison of Closely Related Tanacetum-Family Plants.</title>
        <authorList>
            <person name="Yamashiro T."/>
            <person name="Shiraishi A."/>
            <person name="Nakayama K."/>
            <person name="Satake H."/>
        </authorList>
    </citation>
    <scope>NUCLEOTIDE SEQUENCE</scope>
</reference>
<dbReference type="InterPro" id="IPR036397">
    <property type="entry name" value="RNaseH_sf"/>
</dbReference>
<reference evidence="3" key="2">
    <citation type="submission" date="2022-01" db="EMBL/GenBank/DDBJ databases">
        <authorList>
            <person name="Yamashiro T."/>
            <person name="Shiraishi A."/>
            <person name="Satake H."/>
            <person name="Nakayama K."/>
        </authorList>
    </citation>
    <scope>NUCLEOTIDE SEQUENCE</scope>
</reference>
<dbReference type="EMBL" id="BQNB010009474">
    <property type="protein sequence ID" value="GJS64050.1"/>
    <property type="molecule type" value="Genomic_DNA"/>
</dbReference>
<feature type="coiled-coil region" evidence="1">
    <location>
        <begin position="170"/>
        <end position="197"/>
    </location>
</feature>
<organism evidence="3 4">
    <name type="scientific">Tanacetum coccineum</name>
    <dbReference type="NCBI Taxonomy" id="301880"/>
    <lineage>
        <taxon>Eukaryota</taxon>
        <taxon>Viridiplantae</taxon>
        <taxon>Streptophyta</taxon>
        <taxon>Embryophyta</taxon>
        <taxon>Tracheophyta</taxon>
        <taxon>Spermatophyta</taxon>
        <taxon>Magnoliopsida</taxon>
        <taxon>eudicotyledons</taxon>
        <taxon>Gunneridae</taxon>
        <taxon>Pentapetalae</taxon>
        <taxon>asterids</taxon>
        <taxon>campanulids</taxon>
        <taxon>Asterales</taxon>
        <taxon>Asteraceae</taxon>
        <taxon>Asteroideae</taxon>
        <taxon>Anthemideae</taxon>
        <taxon>Anthemidinae</taxon>
        <taxon>Tanacetum</taxon>
    </lineage>
</organism>
<dbReference type="PROSITE" id="PS50994">
    <property type="entry name" value="INTEGRASE"/>
    <property type="match status" value="1"/>
</dbReference>
<keyword evidence="4" id="KW-1185">Reference proteome</keyword>
<gene>
    <name evidence="3" type="ORF">Tco_0678614</name>
</gene>
<dbReference type="InterPro" id="IPR012337">
    <property type="entry name" value="RNaseH-like_sf"/>
</dbReference>
<keyword evidence="1" id="KW-0175">Coiled coil</keyword>
<dbReference type="SUPFAM" id="SSF53098">
    <property type="entry name" value="Ribonuclease H-like"/>
    <property type="match status" value="1"/>
</dbReference>
<feature type="domain" description="Integrase catalytic" evidence="2">
    <location>
        <begin position="67"/>
        <end position="154"/>
    </location>
</feature>
<evidence type="ECO:0000259" key="2">
    <source>
        <dbReference type="PROSITE" id="PS50994"/>
    </source>
</evidence>
<evidence type="ECO:0000256" key="1">
    <source>
        <dbReference type="SAM" id="Coils"/>
    </source>
</evidence>
<dbReference type="Proteomes" id="UP001151760">
    <property type="component" value="Unassembled WGS sequence"/>
</dbReference>
<keyword evidence="3" id="KW-0695">RNA-directed DNA polymerase</keyword>
<dbReference type="PANTHER" id="PTHR48475">
    <property type="entry name" value="RIBONUCLEASE H"/>
    <property type="match status" value="1"/>
</dbReference>
<sequence>MGSCGMHDRPRKAVHMAMNTGYYWPNMHRDANNEITSRDSCQGMDIVGPFLEAPGRIKYLIVVVHYFTKWLEAKPITSITDGLGIKLVSTSVYHPQANRVVERANQSIMQGIKTRLHQEGAAWVEELPNVLWAYRTMPKTSNKETPFSLAYDTEPVIPVEICIPIGRITKKIEEGNKEALRLNLNLLEERREIMAIQEARSRVTTRIMEKLLGDEGLCYGGTKLKLIFITAEIRKKSPRKQNFDANHEGYRSRKRPHEQAEQWLDNEISFPSTLGCQLVDSPIILEALIEGYLVRKIYVDRGSSSEVMYEHYFQNLRAETREKLKESRTPLVGFSGETAIDMIGIPRFIAEHELKTYPHIEPMVQRKRSIAPDKRKVVKEEVAE</sequence>
<name>A0ABQ4XFK6_9ASTR</name>
<keyword evidence="3" id="KW-0808">Transferase</keyword>
<proteinExistence type="predicted"/>
<dbReference type="Gene3D" id="3.30.420.10">
    <property type="entry name" value="Ribonuclease H-like superfamily/Ribonuclease H"/>
    <property type="match status" value="1"/>
</dbReference>
<accession>A0ABQ4XFK6</accession>
<dbReference type="InterPro" id="IPR001584">
    <property type="entry name" value="Integrase_cat-core"/>
</dbReference>
<evidence type="ECO:0000313" key="4">
    <source>
        <dbReference type="Proteomes" id="UP001151760"/>
    </source>
</evidence>
<dbReference type="PANTHER" id="PTHR48475:SF2">
    <property type="entry name" value="RIBONUCLEASE H"/>
    <property type="match status" value="1"/>
</dbReference>
<comment type="caution">
    <text evidence="3">The sequence shown here is derived from an EMBL/GenBank/DDBJ whole genome shotgun (WGS) entry which is preliminary data.</text>
</comment>
<protein>
    <submittedName>
        <fullName evidence="3">Reverse transcriptase domain-containing protein</fullName>
    </submittedName>
</protein>
<keyword evidence="3" id="KW-0548">Nucleotidyltransferase</keyword>